<keyword evidence="3 5" id="KW-1133">Transmembrane helix</keyword>
<evidence type="ECO:0000256" key="4">
    <source>
        <dbReference type="ARBA" id="ARBA00023136"/>
    </source>
</evidence>
<dbReference type="AlphaFoldDB" id="A0A8H7W3A7"/>
<comment type="subcellular location">
    <subcellularLocation>
        <location evidence="1">Membrane</location>
        <topology evidence="1">Multi-pass membrane protein</topology>
    </subcellularLocation>
</comment>
<dbReference type="PANTHER" id="PTHR31465:SF8">
    <property type="entry name" value="DOMAIN PROTEIN, PUTATIVE (AFU_ORTHOLOGUE AFUA_6G14140)-RELATED"/>
    <property type="match status" value="1"/>
</dbReference>
<evidence type="ECO:0000256" key="3">
    <source>
        <dbReference type="ARBA" id="ARBA00022989"/>
    </source>
</evidence>
<feature type="transmembrane region" description="Helical" evidence="5">
    <location>
        <begin position="168"/>
        <end position="193"/>
    </location>
</feature>
<evidence type="ECO:0000256" key="5">
    <source>
        <dbReference type="SAM" id="Phobius"/>
    </source>
</evidence>
<feature type="transmembrane region" description="Helical" evidence="5">
    <location>
        <begin position="213"/>
        <end position="233"/>
    </location>
</feature>
<dbReference type="GO" id="GO:0005886">
    <property type="term" value="C:plasma membrane"/>
    <property type="evidence" value="ECO:0007669"/>
    <property type="project" value="TreeGrafter"/>
</dbReference>
<dbReference type="OrthoDB" id="4521223at2759"/>
<keyword evidence="2 5" id="KW-0812">Transmembrane</keyword>
<accession>A0A8H7W3A7</accession>
<evidence type="ECO:0000256" key="1">
    <source>
        <dbReference type="ARBA" id="ARBA00004141"/>
    </source>
</evidence>
<comment type="caution">
    <text evidence="6">The sequence shown here is derived from an EMBL/GenBank/DDBJ whole genome shotgun (WGS) entry which is preliminary data.</text>
</comment>
<feature type="transmembrane region" description="Helical" evidence="5">
    <location>
        <begin position="130"/>
        <end position="156"/>
    </location>
</feature>
<name>A0A8H7W3A7_9HELO</name>
<proteinExistence type="predicted"/>
<organism evidence="6 7">
    <name type="scientific">Cadophora malorum</name>
    <dbReference type="NCBI Taxonomy" id="108018"/>
    <lineage>
        <taxon>Eukaryota</taxon>
        <taxon>Fungi</taxon>
        <taxon>Dikarya</taxon>
        <taxon>Ascomycota</taxon>
        <taxon>Pezizomycotina</taxon>
        <taxon>Leotiomycetes</taxon>
        <taxon>Helotiales</taxon>
        <taxon>Ploettnerulaceae</taxon>
        <taxon>Cadophora</taxon>
    </lineage>
</organism>
<sequence>MSDSTDDCNFVSPTCLVEDTVYGYTPNLGGNAFYAIVFAICALIQFYYIFRFWRAWKTFSVLTFIGCCGECCGYIGRIFLHKNPWDGAALPIQLVLLMVSPSFLAASLYTTMRALVRYFGPEHTRLPERFWTWPFVTADLVGFFLQCGGGVVAAAGDRNPSLADIGNAIMIFGVSFQAVIMLVAAVLTVDFAWRIVRRHVSRVFADLPRDLKIFLLAMMAAFLLILTRCVYRIPELAGGVGGHMMRQEVEFMIFDGLLILLSAILLSAAHPGFYAGALQISKVHNYESKTPVVLDDRSETYDIELRSSQSV</sequence>
<dbReference type="Pfam" id="PF04479">
    <property type="entry name" value="RTA1"/>
    <property type="match status" value="1"/>
</dbReference>
<gene>
    <name evidence="6" type="ORF">IFR04_013296</name>
</gene>
<protein>
    <submittedName>
        <fullName evidence="6">Uncharacterized protein</fullName>
    </submittedName>
</protein>
<feature type="transmembrane region" description="Helical" evidence="5">
    <location>
        <begin position="92"/>
        <end position="109"/>
    </location>
</feature>
<evidence type="ECO:0000313" key="7">
    <source>
        <dbReference type="Proteomes" id="UP000664132"/>
    </source>
</evidence>
<dbReference type="GO" id="GO:0000324">
    <property type="term" value="C:fungal-type vacuole"/>
    <property type="evidence" value="ECO:0007669"/>
    <property type="project" value="TreeGrafter"/>
</dbReference>
<keyword evidence="7" id="KW-1185">Reference proteome</keyword>
<reference evidence="6" key="1">
    <citation type="submission" date="2021-02" db="EMBL/GenBank/DDBJ databases">
        <title>Genome sequence Cadophora malorum strain M34.</title>
        <authorList>
            <person name="Stefanovic E."/>
            <person name="Vu D."/>
            <person name="Scully C."/>
            <person name="Dijksterhuis J."/>
            <person name="Roader J."/>
            <person name="Houbraken J."/>
        </authorList>
    </citation>
    <scope>NUCLEOTIDE SEQUENCE</scope>
    <source>
        <strain evidence="6">M34</strain>
    </source>
</reference>
<keyword evidence="4 5" id="KW-0472">Membrane</keyword>
<evidence type="ECO:0000256" key="2">
    <source>
        <dbReference type="ARBA" id="ARBA00022692"/>
    </source>
</evidence>
<dbReference type="InterPro" id="IPR007568">
    <property type="entry name" value="RTA1"/>
</dbReference>
<evidence type="ECO:0000313" key="6">
    <source>
        <dbReference type="EMBL" id="KAG4413562.1"/>
    </source>
</evidence>
<dbReference type="EMBL" id="JAFJYH010000307">
    <property type="protein sequence ID" value="KAG4413562.1"/>
    <property type="molecule type" value="Genomic_DNA"/>
</dbReference>
<feature type="transmembrane region" description="Helical" evidence="5">
    <location>
        <begin position="59"/>
        <end position="80"/>
    </location>
</feature>
<feature type="transmembrane region" description="Helical" evidence="5">
    <location>
        <begin position="32"/>
        <end position="50"/>
    </location>
</feature>
<dbReference type="Proteomes" id="UP000664132">
    <property type="component" value="Unassembled WGS sequence"/>
</dbReference>
<dbReference type="PANTHER" id="PTHR31465">
    <property type="entry name" value="PROTEIN RTA1-RELATED"/>
    <property type="match status" value="1"/>
</dbReference>
<feature type="transmembrane region" description="Helical" evidence="5">
    <location>
        <begin position="253"/>
        <end position="274"/>
    </location>
</feature>